<gene>
    <name evidence="1" type="ORF">M378DRAFT_172212</name>
</gene>
<name>A0A0C2W7C0_AMAMK</name>
<organism evidence="1 2">
    <name type="scientific">Amanita muscaria (strain Koide BX008)</name>
    <dbReference type="NCBI Taxonomy" id="946122"/>
    <lineage>
        <taxon>Eukaryota</taxon>
        <taxon>Fungi</taxon>
        <taxon>Dikarya</taxon>
        <taxon>Basidiomycota</taxon>
        <taxon>Agaricomycotina</taxon>
        <taxon>Agaricomycetes</taxon>
        <taxon>Agaricomycetidae</taxon>
        <taxon>Agaricales</taxon>
        <taxon>Pluteineae</taxon>
        <taxon>Amanitaceae</taxon>
        <taxon>Amanita</taxon>
    </lineage>
</organism>
<dbReference type="HOGENOM" id="CLU_152113_0_0_1"/>
<reference evidence="1 2" key="1">
    <citation type="submission" date="2014-04" db="EMBL/GenBank/DDBJ databases">
        <title>Evolutionary Origins and Diversification of the Mycorrhizal Mutualists.</title>
        <authorList>
            <consortium name="DOE Joint Genome Institute"/>
            <consortium name="Mycorrhizal Genomics Consortium"/>
            <person name="Kohler A."/>
            <person name="Kuo A."/>
            <person name="Nagy L.G."/>
            <person name="Floudas D."/>
            <person name="Copeland A."/>
            <person name="Barry K.W."/>
            <person name="Cichocki N."/>
            <person name="Veneault-Fourrey C."/>
            <person name="LaButti K."/>
            <person name="Lindquist E.A."/>
            <person name="Lipzen A."/>
            <person name="Lundell T."/>
            <person name="Morin E."/>
            <person name="Murat C."/>
            <person name="Riley R."/>
            <person name="Ohm R."/>
            <person name="Sun H."/>
            <person name="Tunlid A."/>
            <person name="Henrissat B."/>
            <person name="Grigoriev I.V."/>
            <person name="Hibbett D.S."/>
            <person name="Martin F."/>
        </authorList>
    </citation>
    <scope>NUCLEOTIDE SEQUENCE [LARGE SCALE GENOMIC DNA]</scope>
    <source>
        <strain evidence="1 2">Koide BX008</strain>
    </source>
</reference>
<proteinExistence type="predicted"/>
<dbReference type="AlphaFoldDB" id="A0A0C2W7C0"/>
<evidence type="ECO:0000313" key="1">
    <source>
        <dbReference type="EMBL" id="KIL57012.1"/>
    </source>
</evidence>
<dbReference type="EMBL" id="KN818387">
    <property type="protein sequence ID" value="KIL57012.1"/>
    <property type="molecule type" value="Genomic_DNA"/>
</dbReference>
<accession>A0A0C2W7C0</accession>
<dbReference type="InParanoid" id="A0A0C2W7C0"/>
<keyword evidence="2" id="KW-1185">Reference proteome</keyword>
<dbReference type="OrthoDB" id="3060075at2759"/>
<evidence type="ECO:0000313" key="2">
    <source>
        <dbReference type="Proteomes" id="UP000054549"/>
    </source>
</evidence>
<dbReference type="Proteomes" id="UP000054549">
    <property type="component" value="Unassembled WGS sequence"/>
</dbReference>
<protein>
    <submittedName>
        <fullName evidence="1">Uncharacterized protein</fullName>
    </submittedName>
</protein>
<sequence>MLPRQYIKGFAISRPKNAEFLEIEPDSPMEESAIHETIRWLDRDAFMFIACAIKPDGTRRVLDKDHDEDMLKGRPSKPFSPSLNAVLPVLDGPDIWERSA</sequence>